<dbReference type="InterPro" id="IPR002826">
    <property type="entry name" value="MptE-like"/>
</dbReference>
<comment type="function">
    <text evidence="5">Catalyzes the transfer of diphosphate from ATP to 6-hydroxymethyl-7,8-dihydropterin (6-HMD), leading to 6-hydroxymethyl-7,8-dihydropterin diphosphate (6-HMDP).</text>
</comment>
<proteinExistence type="inferred from homology"/>
<accession>A9A683</accession>
<keyword evidence="4 5" id="KW-0067">ATP-binding</keyword>
<evidence type="ECO:0000259" key="6">
    <source>
        <dbReference type="Pfam" id="PF01973"/>
    </source>
</evidence>
<organism evidence="7">
    <name type="scientific">Methanococcus maripaludis (strain C6 / ATCC BAA-1332)</name>
    <dbReference type="NCBI Taxonomy" id="444158"/>
    <lineage>
        <taxon>Archaea</taxon>
        <taxon>Methanobacteriati</taxon>
        <taxon>Methanobacteriota</taxon>
        <taxon>Methanomada group</taxon>
        <taxon>Methanococci</taxon>
        <taxon>Methanococcales</taxon>
        <taxon>Methanococcaceae</taxon>
        <taxon>Methanococcus</taxon>
    </lineage>
</organism>
<dbReference type="UniPathway" id="UPA00065"/>
<reference evidence="7" key="1">
    <citation type="submission" date="2007-10" db="EMBL/GenBank/DDBJ databases">
        <title>Complete sequence of Methanococcus maripaludis C6.</title>
        <authorList>
            <consortium name="US DOE Joint Genome Institute"/>
            <person name="Copeland A."/>
            <person name="Lucas S."/>
            <person name="Lapidus A."/>
            <person name="Barry K."/>
            <person name="Glavina del Rio T."/>
            <person name="Dalin E."/>
            <person name="Tice H."/>
            <person name="Pitluck S."/>
            <person name="Clum A."/>
            <person name="Schmutz J."/>
            <person name="Larimer F."/>
            <person name="Land M."/>
            <person name="Hauser L."/>
            <person name="Kyrpides N."/>
            <person name="Mikhailova N."/>
            <person name="Sieprawska-Lupa M."/>
            <person name="Whitman W.B."/>
            <person name="Richardson P."/>
        </authorList>
    </citation>
    <scope>NUCLEOTIDE SEQUENCE [LARGE SCALE GENOMIC DNA]</scope>
    <source>
        <strain evidence="7">C6</strain>
    </source>
</reference>
<comment type="cofactor">
    <cofactor evidence="5">
        <name>Mg(2+)</name>
        <dbReference type="ChEBI" id="CHEBI:18420"/>
    </cofactor>
</comment>
<dbReference type="Pfam" id="PF01973">
    <property type="entry name" value="MptE-like"/>
    <property type="match status" value="1"/>
</dbReference>
<dbReference type="HAMAP" id="MF_02131">
    <property type="entry name" value="HMPDK_arch"/>
    <property type="match status" value="1"/>
</dbReference>
<keyword evidence="5" id="KW-0460">Magnesium</keyword>
<evidence type="ECO:0000313" key="7">
    <source>
        <dbReference type="EMBL" id="ABX01135.1"/>
    </source>
</evidence>
<name>A9A683_METM6</name>
<evidence type="ECO:0000256" key="2">
    <source>
        <dbReference type="ARBA" id="ARBA00022741"/>
    </source>
</evidence>
<keyword evidence="1 5" id="KW-0808">Transferase</keyword>
<gene>
    <name evidence="5" type="primary">mptE</name>
    <name evidence="7" type="ordered locus">MmarC6_0314</name>
</gene>
<dbReference type="eggNOG" id="arCOG04303">
    <property type="taxonomic scope" value="Archaea"/>
</dbReference>
<dbReference type="InterPro" id="IPR036759">
    <property type="entry name" value="TPK_catalytic_sf"/>
</dbReference>
<sequence length="238" mass="26674">MDLATWKSFYEKILDDFGYGSTEDLKSAEILEEMIEKFKNNVDLNKISKKILGKEVYIFGAGPSLKKHVLKLKENIDSNITIIAADGATKALLEENIVPDIIVSDLDGDIDSILKSNDLGSIVVAHAHGDNIDKLEKYIELLKNIVGSTQFPKKFDLLVNYGGFTDGDRCCFLAEEFGAKKIILCGMDFGIYVTKYSRPKIENDVELADEVKVKKLKYAEMFVNWLVENGNSPIEFMA</sequence>
<dbReference type="STRING" id="444158.MmarC6_0314"/>
<dbReference type="GO" id="GO:0005524">
    <property type="term" value="F:ATP binding"/>
    <property type="evidence" value="ECO:0007669"/>
    <property type="project" value="UniProtKB-UniRule"/>
</dbReference>
<keyword evidence="3 5" id="KW-0418">Kinase</keyword>
<comment type="catalytic activity">
    <reaction evidence="5">
        <text>6-hydroxymethyl-7,8-dihydropterin + ATP = (7,8-dihydropterin-6-yl)methyl diphosphate + AMP + H(+)</text>
        <dbReference type="Rhea" id="RHEA:11412"/>
        <dbReference type="ChEBI" id="CHEBI:15378"/>
        <dbReference type="ChEBI" id="CHEBI:30616"/>
        <dbReference type="ChEBI" id="CHEBI:44841"/>
        <dbReference type="ChEBI" id="CHEBI:72950"/>
        <dbReference type="ChEBI" id="CHEBI:456215"/>
        <dbReference type="EC" id="2.7.6.3"/>
    </reaction>
</comment>
<dbReference type="EMBL" id="CP000867">
    <property type="protein sequence ID" value="ABX01135.1"/>
    <property type="molecule type" value="Genomic_DNA"/>
</dbReference>
<dbReference type="GO" id="GO:0009229">
    <property type="term" value="P:thiamine diphosphate biosynthetic process"/>
    <property type="evidence" value="ECO:0007669"/>
    <property type="project" value="InterPro"/>
</dbReference>
<dbReference type="GO" id="GO:0003848">
    <property type="term" value="F:2-amino-4-hydroxy-6-hydroxymethyldihydropteridine diphosphokinase activity"/>
    <property type="evidence" value="ECO:0007669"/>
    <property type="project" value="UniProtKB-UniRule"/>
</dbReference>
<feature type="domain" description="6-hydroxymethylpterin diphosphokinase MptE-like" evidence="6">
    <location>
        <begin position="33"/>
        <end position="191"/>
    </location>
</feature>
<dbReference type="SUPFAM" id="SSF63999">
    <property type="entry name" value="Thiamin pyrophosphokinase, catalytic domain"/>
    <property type="match status" value="1"/>
</dbReference>
<protein>
    <recommendedName>
        <fullName evidence="5">6-hydroxymethyl-7,8-dihydropterin pyrophosphokinase</fullName>
        <shortName evidence="5">HPPK</shortName>
        <ecNumber evidence="5">2.7.6.3</ecNumber>
    </recommendedName>
    <alternativeName>
        <fullName evidence="5">2-amino-4-hydroxy-6-hydroxymethyldihydropteridine pyrophosphokinase</fullName>
    </alternativeName>
    <alternativeName>
        <fullName evidence="5">6-hydroxymethyl-7,8-dihydropterin diphosphokinase</fullName>
        <shortName evidence="5">6-HMPDK</shortName>
    </alternativeName>
    <alternativeName>
        <fullName evidence="5">7,8-dihydro-6-hydroxymethylpterin diphosphokinase</fullName>
    </alternativeName>
    <alternativeName>
        <fullName evidence="5">7,8-dihydro-6-hydroxymethylpterin pyrophosphokinase</fullName>
        <shortName evidence="5">PPPK</shortName>
    </alternativeName>
</protein>
<dbReference type="EC" id="2.7.6.3" evidence="5"/>
<dbReference type="KEGG" id="mmx:MmarC6_0314"/>
<comment type="pathway">
    <text evidence="5">Cofactor biosynthesis; 5,6,7,8-tetrahydromethanopterin biosynthesis.</text>
</comment>
<dbReference type="PANTHER" id="PTHR39648:SF1">
    <property type="entry name" value="6-HYDROXYMETHYL-7,8-DIHYDROPTERIN PYROPHOSPHOKINASE"/>
    <property type="match status" value="1"/>
</dbReference>
<dbReference type="AlphaFoldDB" id="A9A683"/>
<dbReference type="GO" id="GO:2001118">
    <property type="term" value="P:tetrahydromethanopterin biosynthetic process"/>
    <property type="evidence" value="ECO:0007669"/>
    <property type="project" value="UniProtKB-UniRule"/>
</dbReference>
<dbReference type="HOGENOM" id="CLU_093043_0_0_2"/>
<comment type="similarity">
    <text evidence="5">Belongs to the archaeal 6-HMPDK family.</text>
</comment>
<dbReference type="OrthoDB" id="34207at2157"/>
<dbReference type="Gene3D" id="3.40.50.10240">
    <property type="entry name" value="Thiamin pyrophosphokinase, catalytic domain"/>
    <property type="match status" value="1"/>
</dbReference>
<dbReference type="GO" id="GO:0016301">
    <property type="term" value="F:kinase activity"/>
    <property type="evidence" value="ECO:0007669"/>
    <property type="project" value="UniProtKB-KW"/>
</dbReference>
<evidence type="ECO:0000256" key="5">
    <source>
        <dbReference type="HAMAP-Rule" id="MF_02131"/>
    </source>
</evidence>
<dbReference type="PhylomeDB" id="A9A683"/>
<keyword evidence="2 5" id="KW-0547">Nucleotide-binding</keyword>
<dbReference type="PANTHER" id="PTHR39648">
    <property type="entry name" value="6-HYDROXYMETHYL-7,8-DIHYDROPTERIN PYROPHOSPHOKINASE"/>
    <property type="match status" value="1"/>
</dbReference>
<dbReference type="InterPro" id="IPR027510">
    <property type="entry name" value="HMPDK_MptE"/>
</dbReference>
<dbReference type="GO" id="GO:0004788">
    <property type="term" value="F:thiamine diphosphokinase activity"/>
    <property type="evidence" value="ECO:0007669"/>
    <property type="project" value="InterPro"/>
</dbReference>
<evidence type="ECO:0000256" key="3">
    <source>
        <dbReference type="ARBA" id="ARBA00022777"/>
    </source>
</evidence>
<evidence type="ECO:0000256" key="1">
    <source>
        <dbReference type="ARBA" id="ARBA00022679"/>
    </source>
</evidence>
<evidence type="ECO:0000256" key="4">
    <source>
        <dbReference type="ARBA" id="ARBA00022840"/>
    </source>
</evidence>
<dbReference type="GO" id="GO:0000287">
    <property type="term" value="F:magnesium ion binding"/>
    <property type="evidence" value="ECO:0007669"/>
    <property type="project" value="UniProtKB-UniRule"/>
</dbReference>